<dbReference type="AlphaFoldDB" id="A0A238L9E6"/>
<evidence type="ECO:0000256" key="2">
    <source>
        <dbReference type="ARBA" id="ARBA00022723"/>
    </source>
</evidence>
<name>A0A238L9E6_9RHOB</name>
<dbReference type="OrthoDB" id="63083at2"/>
<keyword evidence="1 11" id="KW-0808">Transferase</keyword>
<organism evidence="11 12">
    <name type="scientific">Flavimaricola marinus</name>
    <dbReference type="NCBI Taxonomy" id="1819565"/>
    <lineage>
        <taxon>Bacteria</taxon>
        <taxon>Pseudomonadati</taxon>
        <taxon>Pseudomonadota</taxon>
        <taxon>Alphaproteobacteria</taxon>
        <taxon>Rhodobacterales</taxon>
        <taxon>Paracoccaceae</taxon>
        <taxon>Flavimaricola</taxon>
    </lineage>
</organism>
<dbReference type="EC" id="2.7.1.15" evidence="11"/>
<keyword evidence="3" id="KW-0547">Nucleotide-binding</keyword>
<evidence type="ECO:0000256" key="6">
    <source>
        <dbReference type="ARBA" id="ARBA00022842"/>
    </source>
</evidence>
<evidence type="ECO:0000256" key="5">
    <source>
        <dbReference type="ARBA" id="ARBA00022840"/>
    </source>
</evidence>
<evidence type="ECO:0000313" key="11">
    <source>
        <dbReference type="EMBL" id="SMY06309.1"/>
    </source>
</evidence>
<evidence type="ECO:0000313" key="12">
    <source>
        <dbReference type="Proteomes" id="UP000201613"/>
    </source>
</evidence>
<dbReference type="Gene3D" id="3.40.1190.20">
    <property type="match status" value="1"/>
</dbReference>
<feature type="region of interest" description="Disordered" evidence="9">
    <location>
        <begin position="28"/>
        <end position="47"/>
    </location>
</feature>
<accession>A0A238L9E6</accession>
<evidence type="ECO:0000256" key="3">
    <source>
        <dbReference type="ARBA" id="ARBA00022741"/>
    </source>
</evidence>
<dbReference type="InterPro" id="IPR011611">
    <property type="entry name" value="PfkB_dom"/>
</dbReference>
<dbReference type="GO" id="GO:0046872">
    <property type="term" value="F:metal ion binding"/>
    <property type="evidence" value="ECO:0007669"/>
    <property type="project" value="UniProtKB-KW"/>
</dbReference>
<evidence type="ECO:0000256" key="1">
    <source>
        <dbReference type="ARBA" id="ARBA00022679"/>
    </source>
</evidence>
<keyword evidence="4 11" id="KW-0418">Kinase</keyword>
<dbReference type="InterPro" id="IPR029056">
    <property type="entry name" value="Ribokinase-like"/>
</dbReference>
<protein>
    <submittedName>
        <fullName evidence="11">Ribokinase</fullName>
        <ecNumber evidence="11">2.7.1.15</ecNumber>
    </submittedName>
</protein>
<dbReference type="GO" id="GO:0005524">
    <property type="term" value="F:ATP binding"/>
    <property type="evidence" value="ECO:0007669"/>
    <property type="project" value="UniProtKB-KW"/>
</dbReference>
<keyword evidence="5" id="KW-0067">ATP-binding</keyword>
<dbReference type="Proteomes" id="UP000201613">
    <property type="component" value="Unassembled WGS sequence"/>
</dbReference>
<evidence type="ECO:0000256" key="8">
    <source>
        <dbReference type="ARBA" id="ARBA00023277"/>
    </source>
</evidence>
<dbReference type="CDD" id="cd01174">
    <property type="entry name" value="ribokinase"/>
    <property type="match status" value="1"/>
</dbReference>
<dbReference type="InterPro" id="IPR011877">
    <property type="entry name" value="Ribokinase"/>
</dbReference>
<keyword evidence="12" id="KW-1185">Reference proteome</keyword>
<dbReference type="RefSeq" id="WP_093990503.1">
    <property type="nucleotide sequence ID" value="NZ_FXZK01000001.1"/>
</dbReference>
<feature type="domain" description="Carbohydrate kinase PfkB" evidence="10">
    <location>
        <begin position="6"/>
        <end position="280"/>
    </location>
</feature>
<evidence type="ECO:0000256" key="9">
    <source>
        <dbReference type="SAM" id="MobiDB-lite"/>
    </source>
</evidence>
<proteinExistence type="predicted"/>
<evidence type="ECO:0000256" key="4">
    <source>
        <dbReference type="ARBA" id="ARBA00022777"/>
    </source>
</evidence>
<keyword evidence="6" id="KW-0460">Magnesium</keyword>
<keyword evidence="7" id="KW-0630">Potassium</keyword>
<gene>
    <name evidence="11" type="primary">rbsK_1</name>
    <name evidence="11" type="ORF">LOM8899_00432</name>
</gene>
<dbReference type="PANTHER" id="PTHR10584:SF166">
    <property type="entry name" value="RIBOKINASE"/>
    <property type="match status" value="1"/>
</dbReference>
<keyword evidence="2" id="KW-0479">Metal-binding</keyword>
<dbReference type="EMBL" id="FXZK01000001">
    <property type="protein sequence ID" value="SMY06309.1"/>
    <property type="molecule type" value="Genomic_DNA"/>
</dbReference>
<dbReference type="InterPro" id="IPR002139">
    <property type="entry name" value="Ribo/fructo_kinase"/>
</dbReference>
<dbReference type="Pfam" id="PF00294">
    <property type="entry name" value="PfkB"/>
    <property type="match status" value="1"/>
</dbReference>
<dbReference type="PRINTS" id="PR00990">
    <property type="entry name" value="RIBOKINASE"/>
</dbReference>
<keyword evidence="8" id="KW-0119">Carbohydrate metabolism</keyword>
<evidence type="ECO:0000256" key="7">
    <source>
        <dbReference type="ARBA" id="ARBA00022958"/>
    </source>
</evidence>
<dbReference type="PANTHER" id="PTHR10584">
    <property type="entry name" value="SUGAR KINASE"/>
    <property type="match status" value="1"/>
</dbReference>
<dbReference type="SUPFAM" id="SSF53613">
    <property type="entry name" value="Ribokinase-like"/>
    <property type="match status" value="1"/>
</dbReference>
<evidence type="ECO:0000259" key="10">
    <source>
        <dbReference type="Pfam" id="PF00294"/>
    </source>
</evidence>
<dbReference type="GO" id="GO:0006014">
    <property type="term" value="P:D-ribose metabolic process"/>
    <property type="evidence" value="ECO:0007669"/>
    <property type="project" value="InterPro"/>
</dbReference>
<sequence>MTSPAIVVVGSIHYDIFVNAPHRPAAGETVTGQSWHPKFGGKGGNQAVSAARSGSPTRLVSAVGQDDFAAFTLAHLGQTGVQTGHIARIAGAGTGMSVAISDASGDYGAVIVSGANLQIDPQGLSDDALWQDARYLVLQNEIPEPVNIAAAQMARQRGVAVCLNAAPWREMSETFLDLVDIVVVNSIEAQAMCGATVDSLPAAAEAAKALAARFECAIVTAGGSGVAYHAGDAAGVVPGEKVDVVSTHGAGDHFIGVLIGTLTQGSSYAEAVRAANLSAARHVAGGV</sequence>
<reference evidence="11 12" key="1">
    <citation type="submission" date="2017-05" db="EMBL/GenBank/DDBJ databases">
        <authorList>
            <person name="Song R."/>
            <person name="Chenine A.L."/>
            <person name="Ruprecht R.M."/>
        </authorList>
    </citation>
    <scope>NUCLEOTIDE SEQUENCE [LARGE SCALE GENOMIC DNA]</scope>
    <source>
        <strain evidence="11 12">CECT 8899</strain>
    </source>
</reference>
<dbReference type="GO" id="GO:0004747">
    <property type="term" value="F:ribokinase activity"/>
    <property type="evidence" value="ECO:0007669"/>
    <property type="project" value="UniProtKB-EC"/>
</dbReference>